<dbReference type="PANTHER" id="PTHR30160:SF7">
    <property type="entry name" value="ADP-HEPTOSE--LPS HEPTOSYLTRANSFERASE 2"/>
    <property type="match status" value="1"/>
</dbReference>
<dbReference type="InterPro" id="IPR051199">
    <property type="entry name" value="LPS_LOS_Heptosyltrfase"/>
</dbReference>
<dbReference type="CDD" id="cd03789">
    <property type="entry name" value="GT9_LPS_heptosyltransferase"/>
    <property type="match status" value="1"/>
</dbReference>
<dbReference type="GO" id="GO:0008713">
    <property type="term" value="F:ADP-heptose-lipopolysaccharide heptosyltransferase activity"/>
    <property type="evidence" value="ECO:0007669"/>
    <property type="project" value="TreeGrafter"/>
</dbReference>
<dbReference type="AlphaFoldDB" id="A0A3D3RFJ6"/>
<comment type="caution">
    <text evidence="3">The sequence shown here is derived from an EMBL/GenBank/DDBJ whole genome shotgun (WGS) entry which is preliminary data.</text>
</comment>
<evidence type="ECO:0000256" key="1">
    <source>
        <dbReference type="ARBA" id="ARBA00022676"/>
    </source>
</evidence>
<dbReference type="GO" id="GO:0009244">
    <property type="term" value="P:lipopolysaccharide core region biosynthetic process"/>
    <property type="evidence" value="ECO:0007669"/>
    <property type="project" value="TreeGrafter"/>
</dbReference>
<dbReference type="SUPFAM" id="SSF53756">
    <property type="entry name" value="UDP-Glycosyltransferase/glycogen phosphorylase"/>
    <property type="match status" value="1"/>
</dbReference>
<accession>A0A3D3RFJ6</accession>
<dbReference type="InterPro" id="IPR002201">
    <property type="entry name" value="Glyco_trans_9"/>
</dbReference>
<proteinExistence type="predicted"/>
<sequence>MMPRLLALALYLYYSPVKSIDQFISMSSQHNILSLTNQIKASRICLIKPSALGDVVQTLPILPVLKARFPDAQISWVIRDSFANLLEGHPCLDEIIPFSRRSSVPYWWGFLKDLKQRQFDLVLDLQGLMRTGIMTAATRARWRIGIEAAREGSHLAYNMTIPETSRCVPAYQKYWNVADAFETVETSRETRIYISDQDKAWARKTLSTGERSCPTLAIHAGAQWITKRWPPESFAAVGAKAIRHFRCNIVLVGTAEERPLTSQIEQLLHKFVPTGRVLNLAGQTTLKQLAAVLMETDYLLTNDSGPMHLAAGLGTPVTGIFTCTSARRSGPPGDQHELVSTNVDCAASYQKRCPKRGPQNLCCMDELEVTRAWQALYRLISRQAAQRDSSAA</sequence>
<dbReference type="GO" id="GO:0005829">
    <property type="term" value="C:cytosol"/>
    <property type="evidence" value="ECO:0007669"/>
    <property type="project" value="TreeGrafter"/>
</dbReference>
<dbReference type="PANTHER" id="PTHR30160">
    <property type="entry name" value="TETRAACYLDISACCHARIDE 4'-KINASE-RELATED"/>
    <property type="match status" value="1"/>
</dbReference>
<dbReference type="Gene3D" id="3.40.50.2000">
    <property type="entry name" value="Glycogen Phosphorylase B"/>
    <property type="match status" value="2"/>
</dbReference>
<evidence type="ECO:0000313" key="3">
    <source>
        <dbReference type="EMBL" id="HCO27603.1"/>
    </source>
</evidence>
<organism evidence="3 4">
    <name type="scientific">Gimesia maris</name>
    <dbReference type="NCBI Taxonomy" id="122"/>
    <lineage>
        <taxon>Bacteria</taxon>
        <taxon>Pseudomonadati</taxon>
        <taxon>Planctomycetota</taxon>
        <taxon>Planctomycetia</taxon>
        <taxon>Planctomycetales</taxon>
        <taxon>Planctomycetaceae</taxon>
        <taxon>Gimesia</taxon>
    </lineage>
</organism>
<dbReference type="Proteomes" id="UP000263642">
    <property type="component" value="Unassembled WGS sequence"/>
</dbReference>
<gene>
    <name evidence="3" type="ORF">DIT97_33095</name>
</gene>
<name>A0A3D3RFJ6_9PLAN</name>
<dbReference type="EMBL" id="DQAY01000202">
    <property type="protein sequence ID" value="HCO27603.1"/>
    <property type="molecule type" value="Genomic_DNA"/>
</dbReference>
<protein>
    <submittedName>
        <fullName evidence="3">Heptosyltransferase</fullName>
    </submittedName>
</protein>
<evidence type="ECO:0000313" key="4">
    <source>
        <dbReference type="Proteomes" id="UP000263642"/>
    </source>
</evidence>
<evidence type="ECO:0000256" key="2">
    <source>
        <dbReference type="ARBA" id="ARBA00022679"/>
    </source>
</evidence>
<dbReference type="Pfam" id="PF01075">
    <property type="entry name" value="Glyco_transf_9"/>
    <property type="match status" value="1"/>
</dbReference>
<reference evidence="3 4" key="1">
    <citation type="journal article" date="2018" name="Nat. Biotechnol.">
        <title>A standardized bacterial taxonomy based on genome phylogeny substantially revises the tree of life.</title>
        <authorList>
            <person name="Parks D.H."/>
            <person name="Chuvochina M."/>
            <person name="Waite D.W."/>
            <person name="Rinke C."/>
            <person name="Skarshewski A."/>
            <person name="Chaumeil P.A."/>
            <person name="Hugenholtz P."/>
        </authorList>
    </citation>
    <scope>NUCLEOTIDE SEQUENCE [LARGE SCALE GENOMIC DNA]</scope>
    <source>
        <strain evidence="3">UBA9375</strain>
    </source>
</reference>
<keyword evidence="1" id="KW-0328">Glycosyltransferase</keyword>
<keyword evidence="2 3" id="KW-0808">Transferase</keyword>